<organism evidence="1 2">
    <name type="scientific">Coniosporium uncinatum</name>
    <dbReference type="NCBI Taxonomy" id="93489"/>
    <lineage>
        <taxon>Eukaryota</taxon>
        <taxon>Fungi</taxon>
        <taxon>Dikarya</taxon>
        <taxon>Ascomycota</taxon>
        <taxon>Pezizomycotina</taxon>
        <taxon>Dothideomycetes</taxon>
        <taxon>Dothideomycetes incertae sedis</taxon>
        <taxon>Coniosporium</taxon>
    </lineage>
</organism>
<comment type="caution">
    <text evidence="1">The sequence shown here is derived from an EMBL/GenBank/DDBJ whole genome shotgun (WGS) entry which is preliminary data.</text>
</comment>
<sequence length="397" mass="41088">SSSSSSTFGVQSLEDALGAAFGHRSTSGGNTGAAQDHGGKKKRKKTVRGDAYPAAAANVSPPRHATSRPGSSSSDAAAAAAAAATTAPPPHSPSLLQMASEAYNTSPSRGDAGGGGHARRTSPAATISQPLTPMDVGTPLPDSALPSTPKSGSLRSLRLSDEEFGGDETGSQAVASSGEEDEDGDGLLDGEEEEVDDDDAARTEEEVDAKSGSAAPELVMPSITMPKRRPFTARGRGMGRLKVMVAGAEGAGKSTLVKSLVRECEDVVHVDPPTGSSVALLQVSEGDIAATRRKCSAPNDITEVHASTRAYPSWWSDLEESRVLRRRRKSMGDTVLERNLCFVDTPGYSVSDSKSKETDGVIRYIEALLHRNASVTGMSDGDLLNVLSGNGGVQVDV</sequence>
<dbReference type="Proteomes" id="UP001186974">
    <property type="component" value="Unassembled WGS sequence"/>
</dbReference>
<feature type="non-terminal residue" evidence="1">
    <location>
        <position position="397"/>
    </location>
</feature>
<feature type="non-terminal residue" evidence="1">
    <location>
        <position position="1"/>
    </location>
</feature>
<evidence type="ECO:0000313" key="2">
    <source>
        <dbReference type="Proteomes" id="UP001186974"/>
    </source>
</evidence>
<name>A0ACC3CU98_9PEZI</name>
<gene>
    <name evidence="1" type="ORF">LTS18_000607</name>
</gene>
<evidence type="ECO:0000313" key="1">
    <source>
        <dbReference type="EMBL" id="KAK3044692.1"/>
    </source>
</evidence>
<proteinExistence type="predicted"/>
<accession>A0ACC3CU98</accession>
<reference evidence="1" key="1">
    <citation type="submission" date="2024-09" db="EMBL/GenBank/DDBJ databases">
        <title>Black Yeasts Isolated from many extreme environments.</title>
        <authorList>
            <person name="Coleine C."/>
            <person name="Stajich J.E."/>
            <person name="Selbmann L."/>
        </authorList>
    </citation>
    <scope>NUCLEOTIDE SEQUENCE</scope>
    <source>
        <strain evidence="1">CCFEE 5737</strain>
    </source>
</reference>
<dbReference type="EMBL" id="JAWDJW010011602">
    <property type="protein sequence ID" value="KAK3044692.1"/>
    <property type="molecule type" value="Genomic_DNA"/>
</dbReference>
<keyword evidence="2" id="KW-1185">Reference proteome</keyword>
<protein>
    <submittedName>
        <fullName evidence="1">Uncharacterized protein</fullName>
    </submittedName>
</protein>